<gene>
    <name evidence="2" type="ORF">GCM10022240_07430</name>
</gene>
<feature type="region of interest" description="Disordered" evidence="1">
    <location>
        <begin position="80"/>
        <end position="102"/>
    </location>
</feature>
<dbReference type="Proteomes" id="UP001500540">
    <property type="component" value="Unassembled WGS sequence"/>
</dbReference>
<accession>A0ABP7G7D5</accession>
<evidence type="ECO:0000313" key="3">
    <source>
        <dbReference type="Proteomes" id="UP001500540"/>
    </source>
</evidence>
<reference evidence="3" key="1">
    <citation type="journal article" date="2019" name="Int. J. Syst. Evol. Microbiol.">
        <title>The Global Catalogue of Microorganisms (GCM) 10K type strain sequencing project: providing services to taxonomists for standard genome sequencing and annotation.</title>
        <authorList>
            <consortium name="The Broad Institute Genomics Platform"/>
            <consortium name="The Broad Institute Genome Sequencing Center for Infectious Disease"/>
            <person name="Wu L."/>
            <person name="Ma J."/>
        </authorList>
    </citation>
    <scope>NUCLEOTIDE SEQUENCE [LARGE SCALE GENOMIC DNA]</scope>
    <source>
        <strain evidence="3">JCM 16950</strain>
    </source>
</reference>
<protein>
    <recommendedName>
        <fullName evidence="4">YtxH domain-containing protein</fullName>
    </recommendedName>
</protein>
<dbReference type="EMBL" id="BAABAF010000002">
    <property type="protein sequence ID" value="GAA3757112.1"/>
    <property type="molecule type" value="Genomic_DNA"/>
</dbReference>
<dbReference type="RefSeq" id="WP_344780657.1">
    <property type="nucleotide sequence ID" value="NZ_BAABAF010000002.1"/>
</dbReference>
<comment type="caution">
    <text evidence="2">The sequence shown here is derived from an EMBL/GenBank/DDBJ whole genome shotgun (WGS) entry which is preliminary data.</text>
</comment>
<keyword evidence="3" id="KW-1185">Reference proteome</keyword>
<name>A0ABP7G7D5_9MICO</name>
<evidence type="ECO:0000313" key="2">
    <source>
        <dbReference type="EMBL" id="GAA3757112.1"/>
    </source>
</evidence>
<evidence type="ECO:0000256" key="1">
    <source>
        <dbReference type="SAM" id="MobiDB-lite"/>
    </source>
</evidence>
<organism evidence="2 3">
    <name type="scientific">Microbacterium kribbense</name>
    <dbReference type="NCBI Taxonomy" id="433645"/>
    <lineage>
        <taxon>Bacteria</taxon>
        <taxon>Bacillati</taxon>
        <taxon>Actinomycetota</taxon>
        <taxon>Actinomycetes</taxon>
        <taxon>Micrococcales</taxon>
        <taxon>Microbacteriaceae</taxon>
        <taxon>Microbacterium</taxon>
    </lineage>
</organism>
<sequence>MRGKVGLVMGLAAGYVLGTRAGRQRYEQIKEQAGKIWNLPPVQKQVDKAKDFGKSAAMALPSMLWDGAVKVAKAAGSRGTAGERLDAATSAAKTSADDIAKASGRAGSDIKDAIRADDGS</sequence>
<proteinExistence type="predicted"/>
<evidence type="ECO:0008006" key="4">
    <source>
        <dbReference type="Google" id="ProtNLM"/>
    </source>
</evidence>